<evidence type="ECO:0000313" key="6">
    <source>
        <dbReference type="EMBL" id="OHA82660.1"/>
    </source>
</evidence>
<name>A0A1G2SCB8_9BACT</name>
<evidence type="ECO:0000256" key="2">
    <source>
        <dbReference type="ARBA" id="ARBA00022980"/>
    </source>
</evidence>
<evidence type="ECO:0000256" key="3">
    <source>
        <dbReference type="ARBA" id="ARBA00023274"/>
    </source>
</evidence>
<dbReference type="PANTHER" id="PTHR35534">
    <property type="entry name" value="50S RIBOSOMAL PROTEIN L32"/>
    <property type="match status" value="1"/>
</dbReference>
<dbReference type="GO" id="GO:0003735">
    <property type="term" value="F:structural constituent of ribosome"/>
    <property type="evidence" value="ECO:0007669"/>
    <property type="project" value="InterPro"/>
</dbReference>
<evidence type="ECO:0000256" key="5">
    <source>
        <dbReference type="HAMAP-Rule" id="MF_00340"/>
    </source>
</evidence>
<keyword evidence="3 5" id="KW-0687">Ribonucleoprotein</keyword>
<dbReference type="STRING" id="1802726.A3B07_01880"/>
<gene>
    <name evidence="5" type="primary">rpmF</name>
    <name evidence="6" type="ORF">A3B07_01880</name>
</gene>
<evidence type="ECO:0000256" key="1">
    <source>
        <dbReference type="ARBA" id="ARBA00008560"/>
    </source>
</evidence>
<keyword evidence="2 5" id="KW-0689">Ribosomal protein</keyword>
<evidence type="ECO:0000256" key="4">
    <source>
        <dbReference type="ARBA" id="ARBA00035178"/>
    </source>
</evidence>
<dbReference type="PANTHER" id="PTHR35534:SF1">
    <property type="entry name" value="LARGE RIBOSOMAL SUBUNIT PROTEIN BL32"/>
    <property type="match status" value="1"/>
</dbReference>
<dbReference type="SUPFAM" id="SSF57829">
    <property type="entry name" value="Zn-binding ribosomal proteins"/>
    <property type="match status" value="1"/>
</dbReference>
<dbReference type="EMBL" id="MHUV01000005">
    <property type="protein sequence ID" value="OHA82660.1"/>
    <property type="molecule type" value="Genomic_DNA"/>
</dbReference>
<organism evidence="6 7">
    <name type="scientific">Candidatus Yonathbacteria bacterium RIFCSPLOWO2_01_FULL_43_27</name>
    <dbReference type="NCBI Taxonomy" id="1802726"/>
    <lineage>
        <taxon>Bacteria</taxon>
        <taxon>Candidatus Yonathiibacteriota</taxon>
    </lineage>
</organism>
<reference evidence="6 7" key="1">
    <citation type="journal article" date="2016" name="Nat. Commun.">
        <title>Thousands of microbial genomes shed light on interconnected biogeochemical processes in an aquifer system.</title>
        <authorList>
            <person name="Anantharaman K."/>
            <person name="Brown C.T."/>
            <person name="Hug L.A."/>
            <person name="Sharon I."/>
            <person name="Castelle C.J."/>
            <person name="Probst A.J."/>
            <person name="Thomas B.C."/>
            <person name="Singh A."/>
            <person name="Wilkins M.J."/>
            <person name="Karaoz U."/>
            <person name="Brodie E.L."/>
            <person name="Williams K.H."/>
            <person name="Hubbard S.S."/>
            <person name="Banfield J.F."/>
        </authorList>
    </citation>
    <scope>NUCLEOTIDE SEQUENCE [LARGE SCALE GENOMIC DNA]</scope>
</reference>
<dbReference type="InterPro" id="IPR002677">
    <property type="entry name" value="Ribosomal_bL32"/>
</dbReference>
<accession>A0A1G2SCB8</accession>
<dbReference type="GO" id="GO:0015934">
    <property type="term" value="C:large ribosomal subunit"/>
    <property type="evidence" value="ECO:0007669"/>
    <property type="project" value="InterPro"/>
</dbReference>
<dbReference type="InterPro" id="IPR011332">
    <property type="entry name" value="Ribosomal_zn-bd"/>
</dbReference>
<evidence type="ECO:0000313" key="7">
    <source>
        <dbReference type="Proteomes" id="UP000178817"/>
    </source>
</evidence>
<dbReference type="AlphaFoldDB" id="A0A1G2SCB8"/>
<proteinExistence type="inferred from homology"/>
<dbReference type="Proteomes" id="UP000178817">
    <property type="component" value="Unassembled WGS sequence"/>
</dbReference>
<sequence length="75" mass="8368">MVVRMRHTRAHTANRRSHHALEGARLSKCAKCTALHIRHQVCTNCGTYRGREVSSLVKSLTRGTKRAVAKGKTSK</sequence>
<dbReference type="NCBIfam" id="TIGR01031">
    <property type="entry name" value="rpmF_bact"/>
    <property type="match status" value="1"/>
</dbReference>
<dbReference type="GO" id="GO:0006412">
    <property type="term" value="P:translation"/>
    <property type="evidence" value="ECO:0007669"/>
    <property type="project" value="UniProtKB-UniRule"/>
</dbReference>
<comment type="similarity">
    <text evidence="1 5">Belongs to the bacterial ribosomal protein bL32 family.</text>
</comment>
<protein>
    <recommendedName>
        <fullName evidence="4 5">Large ribosomal subunit protein bL32</fullName>
    </recommendedName>
</protein>
<dbReference type="Pfam" id="PF01783">
    <property type="entry name" value="Ribosomal_L32p"/>
    <property type="match status" value="1"/>
</dbReference>
<dbReference type="InterPro" id="IPR044957">
    <property type="entry name" value="Ribosomal_bL32_bact"/>
</dbReference>
<comment type="caution">
    <text evidence="6">The sequence shown here is derived from an EMBL/GenBank/DDBJ whole genome shotgun (WGS) entry which is preliminary data.</text>
</comment>
<dbReference type="HAMAP" id="MF_00340">
    <property type="entry name" value="Ribosomal_bL32"/>
    <property type="match status" value="1"/>
</dbReference>